<evidence type="ECO:0000256" key="1">
    <source>
        <dbReference type="SAM" id="MobiDB-lite"/>
    </source>
</evidence>
<accession>A0A849K7B0</accession>
<sequence length="102" mass="11537">MLTNIDIDEDLIAQAMEVSGARTKREAVDRALRELIARARRPHFRDFKGIGGIDPDYDPKASSPEEFGKYRVEQPRASYKLVRDGEAGTPVPPKPRSRTTKR</sequence>
<feature type="region of interest" description="Disordered" evidence="1">
    <location>
        <begin position="81"/>
        <end position="102"/>
    </location>
</feature>
<proteinExistence type="predicted"/>
<organism evidence="2 3">
    <name type="scientific">Ramlibacter montanisoli</name>
    <dbReference type="NCBI Taxonomy" id="2732512"/>
    <lineage>
        <taxon>Bacteria</taxon>
        <taxon>Pseudomonadati</taxon>
        <taxon>Pseudomonadota</taxon>
        <taxon>Betaproteobacteria</taxon>
        <taxon>Burkholderiales</taxon>
        <taxon>Comamonadaceae</taxon>
        <taxon>Ramlibacter</taxon>
    </lineage>
</organism>
<feature type="region of interest" description="Disordered" evidence="1">
    <location>
        <begin position="47"/>
        <end position="66"/>
    </location>
</feature>
<reference evidence="2 3" key="1">
    <citation type="submission" date="2020-05" db="EMBL/GenBank/DDBJ databases">
        <authorList>
            <person name="Khan S.A."/>
            <person name="Jeon C.O."/>
            <person name="Chun B.H."/>
        </authorList>
    </citation>
    <scope>NUCLEOTIDE SEQUENCE [LARGE SCALE GENOMIC DNA]</scope>
    <source>
        <strain evidence="2 3">B156</strain>
    </source>
</reference>
<dbReference type="Proteomes" id="UP000552954">
    <property type="component" value="Unassembled WGS sequence"/>
</dbReference>
<gene>
    <name evidence="2" type="ORF">HK415_15565</name>
</gene>
<keyword evidence="3" id="KW-1185">Reference proteome</keyword>
<dbReference type="AlphaFoldDB" id="A0A849K7B0"/>
<protein>
    <submittedName>
        <fullName evidence="2">Type II toxin-antitoxin system VapB family antitoxin</fullName>
    </submittedName>
</protein>
<evidence type="ECO:0000313" key="2">
    <source>
        <dbReference type="EMBL" id="NNU44272.1"/>
    </source>
</evidence>
<comment type="caution">
    <text evidence="2">The sequence shown here is derived from an EMBL/GenBank/DDBJ whole genome shotgun (WGS) entry which is preliminary data.</text>
</comment>
<dbReference type="Pfam" id="PF09957">
    <property type="entry name" value="VapB_antitoxin"/>
    <property type="match status" value="1"/>
</dbReference>
<reference evidence="2 3" key="2">
    <citation type="submission" date="2020-06" db="EMBL/GenBank/DDBJ databases">
        <title>Ramlibacter rhizophilus sp. nov., isolated from rhizosphere soil of national flower Mugunghwa from South Korea.</title>
        <authorList>
            <person name="Zheng-Fei Y."/>
            <person name="Huan T."/>
        </authorList>
    </citation>
    <scope>NUCLEOTIDE SEQUENCE [LARGE SCALE GENOMIC DNA]</scope>
    <source>
        <strain evidence="2 3">B156</strain>
    </source>
</reference>
<dbReference type="RefSeq" id="WP_171560950.1">
    <property type="nucleotide sequence ID" value="NZ_JABFCS010000001.1"/>
</dbReference>
<evidence type="ECO:0000313" key="3">
    <source>
        <dbReference type="Proteomes" id="UP000552954"/>
    </source>
</evidence>
<name>A0A849K7B0_9BURK</name>
<dbReference type="InterPro" id="IPR019239">
    <property type="entry name" value="VapB_antitoxin"/>
</dbReference>
<dbReference type="EMBL" id="JABFCS010000001">
    <property type="protein sequence ID" value="NNU44272.1"/>
    <property type="molecule type" value="Genomic_DNA"/>
</dbReference>